<dbReference type="AlphaFoldDB" id="A0A0A8Z8C2"/>
<sequence length="45" mass="5037">MELSATQLRLPQPKVLPPHLRGSSTHRCASTEAASRPPRYRARPD</sequence>
<protein>
    <submittedName>
        <fullName evidence="2">Uncharacterized protein</fullName>
    </submittedName>
</protein>
<reference evidence="2" key="2">
    <citation type="journal article" date="2015" name="Data Brief">
        <title>Shoot transcriptome of the giant reed, Arundo donax.</title>
        <authorList>
            <person name="Barrero R.A."/>
            <person name="Guerrero F.D."/>
            <person name="Moolhuijzen P."/>
            <person name="Goolsby J.A."/>
            <person name="Tidwell J."/>
            <person name="Bellgard S.E."/>
            <person name="Bellgard M.I."/>
        </authorList>
    </citation>
    <scope>NUCLEOTIDE SEQUENCE</scope>
    <source>
        <tissue evidence="2">Shoot tissue taken approximately 20 cm above the soil surface</tissue>
    </source>
</reference>
<name>A0A0A8Z8C2_ARUDO</name>
<accession>A0A0A8Z8C2</accession>
<organism evidence="2">
    <name type="scientific">Arundo donax</name>
    <name type="common">Giant reed</name>
    <name type="synonym">Donax arundinaceus</name>
    <dbReference type="NCBI Taxonomy" id="35708"/>
    <lineage>
        <taxon>Eukaryota</taxon>
        <taxon>Viridiplantae</taxon>
        <taxon>Streptophyta</taxon>
        <taxon>Embryophyta</taxon>
        <taxon>Tracheophyta</taxon>
        <taxon>Spermatophyta</taxon>
        <taxon>Magnoliopsida</taxon>
        <taxon>Liliopsida</taxon>
        <taxon>Poales</taxon>
        <taxon>Poaceae</taxon>
        <taxon>PACMAD clade</taxon>
        <taxon>Arundinoideae</taxon>
        <taxon>Arundineae</taxon>
        <taxon>Arundo</taxon>
    </lineage>
</organism>
<dbReference type="EMBL" id="GBRH01262266">
    <property type="protein sequence ID" value="JAD35629.1"/>
    <property type="molecule type" value="Transcribed_RNA"/>
</dbReference>
<proteinExistence type="predicted"/>
<evidence type="ECO:0000256" key="1">
    <source>
        <dbReference type="SAM" id="MobiDB-lite"/>
    </source>
</evidence>
<feature type="region of interest" description="Disordered" evidence="1">
    <location>
        <begin position="1"/>
        <end position="45"/>
    </location>
</feature>
<evidence type="ECO:0000313" key="2">
    <source>
        <dbReference type="EMBL" id="JAD35629.1"/>
    </source>
</evidence>
<reference evidence="2" key="1">
    <citation type="submission" date="2014-09" db="EMBL/GenBank/DDBJ databases">
        <authorList>
            <person name="Magalhaes I.L.F."/>
            <person name="Oliveira U."/>
            <person name="Santos F.R."/>
            <person name="Vidigal T.H.D.A."/>
            <person name="Brescovit A.D."/>
            <person name="Santos A.J."/>
        </authorList>
    </citation>
    <scope>NUCLEOTIDE SEQUENCE</scope>
    <source>
        <tissue evidence="2">Shoot tissue taken approximately 20 cm above the soil surface</tissue>
    </source>
</reference>